<proteinExistence type="predicted"/>
<dbReference type="OrthoDB" id="5649256at2"/>
<evidence type="ECO:0000313" key="3">
    <source>
        <dbReference type="EMBL" id="RUR19358.1"/>
    </source>
</evidence>
<evidence type="ECO:0000313" key="4">
    <source>
        <dbReference type="Proteomes" id="UP000247152"/>
    </source>
</evidence>
<dbReference type="InterPro" id="IPR036597">
    <property type="entry name" value="Fido-like_dom_sf"/>
</dbReference>
<dbReference type="Proteomes" id="UP000287374">
    <property type="component" value="Unassembled WGS sequence"/>
</dbReference>
<sequence>MLRQLTTLLHNVVDTRIYFMHTDNTTTKKFPVEDFKKYLHLFFIDIINLSQTNNIQAFENREAGYTKAMLNAYNYAFNDSLTDGLSPEIICGIHAQALAHQPNCHPGQLKNSPNFFTVGLAELRTPDGRILQPINPNGSQQGFEEFLKFWFVDKQNPFHYIHFKPTNLSGQEVFLYPFNSKLKKGLSVIFQQRQFFGVTSKTEDYFPNATGFNKLFASLLTNTEYKCFINILENKLLPASGNRLSIQKLMKKELKDLCNSYNEAVSKAGTNDEQILRIIVQHVKLLNQLHPFADGNCRTFYILLNRLLAKNNLPLCLIIDPNRLEMLSTDEALEVVKKGQKDYLALMNNEKPSIVDTLNSTQLEIDIEPMELPASPPAIDSFVAIIEENLLSLKSNNDDQNSKIGTHIEPQFSFLHQLNSEQYHHERLMTKAKKLCGDNENFIPLLNAIDKKDYSLALRKASSVVNLPLLKLILSYQEKLKIDVNLPSSNGYTALDWVMKSNSPKKDIEEATAMLRKFEALSSDEITNKISITKADF</sequence>
<dbReference type="Proteomes" id="UP000247152">
    <property type="component" value="Unassembled WGS sequence"/>
</dbReference>
<evidence type="ECO:0000313" key="2">
    <source>
        <dbReference type="EMBL" id="PWY54102.1"/>
    </source>
</evidence>
<dbReference type="Gene3D" id="1.10.3290.10">
    <property type="entry name" value="Fido-like domain"/>
    <property type="match status" value="1"/>
</dbReference>
<dbReference type="InterPro" id="IPR003812">
    <property type="entry name" value="Fido"/>
</dbReference>
<dbReference type="EMBL" id="QHJG01000045">
    <property type="protein sequence ID" value="PWY54102.1"/>
    <property type="molecule type" value="Genomic_DNA"/>
</dbReference>
<dbReference type="PROSITE" id="PS51459">
    <property type="entry name" value="FIDO"/>
    <property type="match status" value="1"/>
</dbReference>
<feature type="domain" description="Fido" evidence="1">
    <location>
        <begin position="220"/>
        <end position="349"/>
    </location>
</feature>
<keyword evidence="5" id="KW-1185">Reference proteome</keyword>
<reference evidence="2 4" key="1">
    <citation type="submission" date="2018-05" db="EMBL/GenBank/DDBJ databases">
        <title>Legionella qingyii sp.nov., whole genome shotgun sequence.</title>
        <authorList>
            <person name="Wu H."/>
            <person name="Zhu Q."/>
            <person name="Hu C."/>
        </authorList>
    </citation>
    <scope>NUCLEOTIDE SEQUENCE [LARGE SCALE GENOMIC DNA]</scope>
    <source>
        <strain evidence="2 4">HEB18</strain>
    </source>
</reference>
<gene>
    <name evidence="2" type="ORF">DGG96_18865</name>
    <name evidence="3" type="ORF">ELY20_15975</name>
</gene>
<protein>
    <recommendedName>
        <fullName evidence="1">Fido domain-containing protein</fullName>
    </recommendedName>
</protein>
<evidence type="ECO:0000259" key="1">
    <source>
        <dbReference type="PROSITE" id="PS51459"/>
    </source>
</evidence>
<dbReference type="EMBL" id="RZGX01000030">
    <property type="protein sequence ID" value="RUR19358.1"/>
    <property type="molecule type" value="Genomic_DNA"/>
</dbReference>
<accession>A0A317U0T5</accession>
<dbReference type="SUPFAM" id="SSF140931">
    <property type="entry name" value="Fic-like"/>
    <property type="match status" value="1"/>
</dbReference>
<comment type="caution">
    <text evidence="2">The sequence shown here is derived from an EMBL/GenBank/DDBJ whole genome shotgun (WGS) entry which is preliminary data.</text>
</comment>
<reference evidence="3 5" key="2">
    <citation type="submission" date="2018-12" db="EMBL/GenBank/DDBJ databases">
        <title>Legionella sp,whole genome shotgun sequence.</title>
        <authorList>
            <person name="Wu H."/>
        </authorList>
    </citation>
    <scope>NUCLEOTIDE SEQUENCE [LARGE SCALE GENOMIC DNA]</scope>
    <source>
        <strain evidence="5">km489</strain>
        <strain evidence="3">Km489</strain>
    </source>
</reference>
<organism evidence="2 4">
    <name type="scientific">Legionella qingyii</name>
    <dbReference type="NCBI Taxonomy" id="2184757"/>
    <lineage>
        <taxon>Bacteria</taxon>
        <taxon>Pseudomonadati</taxon>
        <taxon>Pseudomonadota</taxon>
        <taxon>Gammaproteobacteria</taxon>
        <taxon>Legionellales</taxon>
        <taxon>Legionellaceae</taxon>
        <taxon>Legionella</taxon>
    </lineage>
</organism>
<name>A0A317U0T5_9GAMM</name>
<evidence type="ECO:0000313" key="5">
    <source>
        <dbReference type="Proteomes" id="UP000287374"/>
    </source>
</evidence>
<dbReference type="Pfam" id="PF02661">
    <property type="entry name" value="Fic"/>
    <property type="match status" value="1"/>
</dbReference>
<dbReference type="AlphaFoldDB" id="A0A317U0T5"/>